<comment type="similarity">
    <text evidence="1">Belongs to the site-specific recombinase resolvase family.</text>
</comment>
<gene>
    <name evidence="10" type="ORF">R70211_05380</name>
</gene>
<organism evidence="10 11">
    <name type="scientific">Paraburkholderia domus</name>
    <dbReference type="NCBI Taxonomy" id="2793075"/>
    <lineage>
        <taxon>Bacteria</taxon>
        <taxon>Pseudomonadati</taxon>
        <taxon>Pseudomonadota</taxon>
        <taxon>Betaproteobacteria</taxon>
        <taxon>Burkholderiales</taxon>
        <taxon>Burkholderiaceae</taxon>
        <taxon>Paraburkholderia</taxon>
    </lineage>
</organism>
<dbReference type="FunFam" id="3.40.50.1390:FF:000001">
    <property type="entry name" value="DNA recombinase"/>
    <property type="match status" value="1"/>
</dbReference>
<keyword evidence="5" id="KW-0233">DNA recombination</keyword>
<evidence type="ECO:0000256" key="1">
    <source>
        <dbReference type="ARBA" id="ARBA00009913"/>
    </source>
</evidence>
<dbReference type="PROSITE" id="PS51736">
    <property type="entry name" value="RECOMBINASES_3"/>
    <property type="match status" value="1"/>
</dbReference>
<keyword evidence="3" id="KW-0230">DNA invertase</keyword>
<dbReference type="Pfam" id="PF00239">
    <property type="entry name" value="Resolvase"/>
    <property type="match status" value="1"/>
</dbReference>
<sequence length="311" mass="33774">MKIGYARVSTEEQHLDLQLAALKARKCDVVFSDHGISGARFDRPGLEDALARAERGDTFVVWRLDRLGRSLSHLVRVVGDLSKRGVEFESLTENIDTKSPTGMLIFHMIAALAEFERALISERTRAGVAAARSRGKKVGRPPALSEAQREQARNLLEGCNEAVVAQTFNVHLRTLRRHLDRSPSPIATTSGQDDSIVPHDQAGGRQPLEIPIDNDESRDGRPDSPCWHCIQASNVVENGPGSGTGQRARSPGTVGNLKKSILHHAEPMSRIGPICSVAGVRRCGQPACTVVPAHTPTRDGFVELAGKRGTR</sequence>
<dbReference type="InterPro" id="IPR006119">
    <property type="entry name" value="Resolv_N"/>
</dbReference>
<evidence type="ECO:0000313" key="11">
    <source>
        <dbReference type="Proteomes" id="UP000675121"/>
    </source>
</evidence>
<keyword evidence="2" id="KW-0229">DNA integration</keyword>
<evidence type="ECO:0000256" key="5">
    <source>
        <dbReference type="ARBA" id="ARBA00023172"/>
    </source>
</evidence>
<dbReference type="CDD" id="cd03768">
    <property type="entry name" value="SR_ResInv"/>
    <property type="match status" value="1"/>
</dbReference>
<keyword evidence="11" id="KW-1185">Reference proteome</keyword>
<evidence type="ECO:0000256" key="8">
    <source>
        <dbReference type="SAM" id="MobiDB-lite"/>
    </source>
</evidence>
<dbReference type="PROSITE" id="PS00398">
    <property type="entry name" value="RECOMBINASES_2"/>
    <property type="match status" value="1"/>
</dbReference>
<dbReference type="InterPro" id="IPR006118">
    <property type="entry name" value="Recombinase_CS"/>
</dbReference>
<comment type="caution">
    <text evidence="10">The sequence shown here is derived from an EMBL/GenBank/DDBJ whole genome shotgun (WGS) entry which is preliminary data.</text>
</comment>
<evidence type="ECO:0000259" key="9">
    <source>
        <dbReference type="PROSITE" id="PS51736"/>
    </source>
</evidence>
<dbReference type="CDD" id="cd00569">
    <property type="entry name" value="HTH_Hin_like"/>
    <property type="match status" value="1"/>
</dbReference>
<dbReference type="GO" id="GO:0003677">
    <property type="term" value="F:DNA binding"/>
    <property type="evidence" value="ECO:0007669"/>
    <property type="project" value="UniProtKB-KW"/>
</dbReference>
<accession>A0A9N8N1I4</accession>
<dbReference type="InterPro" id="IPR036162">
    <property type="entry name" value="Resolvase-like_N_sf"/>
</dbReference>
<keyword evidence="4" id="KW-0238">DNA-binding</keyword>
<dbReference type="Gene3D" id="3.40.50.1390">
    <property type="entry name" value="Resolvase, N-terminal catalytic domain"/>
    <property type="match status" value="1"/>
</dbReference>
<reference evidence="10" key="1">
    <citation type="submission" date="2021-02" db="EMBL/GenBank/DDBJ databases">
        <authorList>
            <person name="Vanwijnsberghe S."/>
        </authorList>
    </citation>
    <scope>NUCLEOTIDE SEQUENCE</scope>
    <source>
        <strain evidence="10">R-70211</strain>
    </source>
</reference>
<dbReference type="PANTHER" id="PTHR30461:SF2">
    <property type="entry name" value="SERINE RECOMBINASE PINE-RELATED"/>
    <property type="match status" value="1"/>
</dbReference>
<feature type="domain" description="Resolvase/invertase-type recombinase catalytic" evidence="9">
    <location>
        <begin position="1"/>
        <end position="135"/>
    </location>
</feature>
<evidence type="ECO:0000256" key="3">
    <source>
        <dbReference type="ARBA" id="ARBA00023100"/>
    </source>
</evidence>
<dbReference type="PANTHER" id="PTHR30461">
    <property type="entry name" value="DNA-INVERTASE FROM LAMBDOID PROPHAGE"/>
    <property type="match status" value="1"/>
</dbReference>
<evidence type="ECO:0000256" key="7">
    <source>
        <dbReference type="PROSITE-ProRule" id="PRU10137"/>
    </source>
</evidence>
<dbReference type="AlphaFoldDB" id="A0A9N8N1I4"/>
<dbReference type="SUPFAM" id="SSF53041">
    <property type="entry name" value="Resolvase-like"/>
    <property type="match status" value="1"/>
</dbReference>
<dbReference type="EMBL" id="CAJNAS010000016">
    <property type="protein sequence ID" value="CAE6935756.1"/>
    <property type="molecule type" value="Genomic_DNA"/>
</dbReference>
<dbReference type="SMART" id="SM00857">
    <property type="entry name" value="Resolvase"/>
    <property type="match status" value="1"/>
</dbReference>
<name>A0A9N8N1I4_9BURK</name>
<proteinExistence type="inferred from homology"/>
<evidence type="ECO:0000256" key="6">
    <source>
        <dbReference type="PIRSR" id="PIRSR606118-50"/>
    </source>
</evidence>
<protein>
    <recommendedName>
        <fullName evidence="9">Resolvase/invertase-type recombinase catalytic domain-containing protein</fullName>
    </recommendedName>
</protein>
<dbReference type="InterPro" id="IPR050639">
    <property type="entry name" value="SSR_resolvase"/>
</dbReference>
<evidence type="ECO:0000313" key="10">
    <source>
        <dbReference type="EMBL" id="CAE6935756.1"/>
    </source>
</evidence>
<dbReference type="GO" id="GO:0015074">
    <property type="term" value="P:DNA integration"/>
    <property type="evidence" value="ECO:0007669"/>
    <property type="project" value="UniProtKB-KW"/>
</dbReference>
<dbReference type="Gene3D" id="1.10.10.60">
    <property type="entry name" value="Homeodomain-like"/>
    <property type="match status" value="1"/>
</dbReference>
<evidence type="ECO:0000256" key="2">
    <source>
        <dbReference type="ARBA" id="ARBA00022908"/>
    </source>
</evidence>
<feature type="region of interest" description="Disordered" evidence="8">
    <location>
        <begin position="181"/>
        <end position="224"/>
    </location>
</feature>
<dbReference type="GO" id="GO:0000150">
    <property type="term" value="F:DNA strand exchange activity"/>
    <property type="evidence" value="ECO:0007669"/>
    <property type="project" value="UniProtKB-KW"/>
</dbReference>
<dbReference type="Proteomes" id="UP000675121">
    <property type="component" value="Unassembled WGS sequence"/>
</dbReference>
<dbReference type="PROSITE" id="PS00397">
    <property type="entry name" value="RECOMBINASES_1"/>
    <property type="match status" value="1"/>
</dbReference>
<feature type="active site" description="O-(5'-phospho-DNA)-serine intermediate" evidence="6 7">
    <location>
        <position position="9"/>
    </location>
</feature>
<evidence type="ECO:0000256" key="4">
    <source>
        <dbReference type="ARBA" id="ARBA00023125"/>
    </source>
</evidence>